<protein>
    <submittedName>
        <fullName evidence="1">Uncharacterized protein</fullName>
    </submittedName>
</protein>
<organism evidence="1 2">
    <name type="scientific">Polarella glacialis</name>
    <name type="common">Dinoflagellate</name>
    <dbReference type="NCBI Taxonomy" id="89957"/>
    <lineage>
        <taxon>Eukaryota</taxon>
        <taxon>Sar</taxon>
        <taxon>Alveolata</taxon>
        <taxon>Dinophyceae</taxon>
        <taxon>Suessiales</taxon>
        <taxon>Suessiaceae</taxon>
        <taxon>Polarella</taxon>
    </lineage>
</organism>
<proteinExistence type="predicted"/>
<evidence type="ECO:0000313" key="1">
    <source>
        <dbReference type="EMBL" id="CAE8602509.1"/>
    </source>
</evidence>
<sequence length="95" mass="10447">MAAGKAAPESYLKRAAESRSFLDSEVFAPLRSPIDDIQEELSALPGVRCRLERCPVSKRDFLPCVVRRMSPGGRRQDGNVHMDTVVPGSTFSINV</sequence>
<accession>A0A813EQB0</accession>
<feature type="non-terminal residue" evidence="1">
    <location>
        <position position="95"/>
    </location>
</feature>
<name>A0A813EQB0_POLGL</name>
<gene>
    <name evidence="1" type="ORF">PGLA1383_LOCUS20750</name>
</gene>
<comment type="caution">
    <text evidence="1">The sequence shown here is derived from an EMBL/GenBank/DDBJ whole genome shotgun (WGS) entry which is preliminary data.</text>
</comment>
<evidence type="ECO:0000313" key="2">
    <source>
        <dbReference type="Proteomes" id="UP000654075"/>
    </source>
</evidence>
<dbReference type="AlphaFoldDB" id="A0A813EQB0"/>
<reference evidence="1" key="1">
    <citation type="submission" date="2021-02" db="EMBL/GenBank/DDBJ databases">
        <authorList>
            <person name="Dougan E. K."/>
            <person name="Rhodes N."/>
            <person name="Thang M."/>
            <person name="Chan C."/>
        </authorList>
    </citation>
    <scope>NUCLEOTIDE SEQUENCE</scope>
</reference>
<keyword evidence="2" id="KW-1185">Reference proteome</keyword>
<dbReference type="Proteomes" id="UP000654075">
    <property type="component" value="Unassembled WGS sequence"/>
</dbReference>
<dbReference type="EMBL" id="CAJNNV010014361">
    <property type="protein sequence ID" value="CAE8602509.1"/>
    <property type="molecule type" value="Genomic_DNA"/>
</dbReference>